<organism evidence="3 4">
    <name type="scientific">Alkalihalobacterium chitinilyticum</name>
    <dbReference type="NCBI Taxonomy" id="2980103"/>
    <lineage>
        <taxon>Bacteria</taxon>
        <taxon>Bacillati</taxon>
        <taxon>Bacillota</taxon>
        <taxon>Bacilli</taxon>
        <taxon>Bacillales</taxon>
        <taxon>Bacillaceae</taxon>
        <taxon>Alkalihalobacterium</taxon>
    </lineage>
</organism>
<evidence type="ECO:0000313" key="3">
    <source>
        <dbReference type="EMBL" id="MDE5414959.1"/>
    </source>
</evidence>
<accession>A0ABT5VL28</accession>
<dbReference type="EMBL" id="JAOTPO010000012">
    <property type="protein sequence ID" value="MDE5414959.1"/>
    <property type="molecule type" value="Genomic_DNA"/>
</dbReference>
<comment type="caution">
    <text evidence="3">The sequence shown here is derived from an EMBL/GenBank/DDBJ whole genome shotgun (WGS) entry which is preliminary data.</text>
</comment>
<protein>
    <submittedName>
        <fullName evidence="3">DNA repair exonuclease</fullName>
    </submittedName>
</protein>
<dbReference type="InterPro" id="IPR050535">
    <property type="entry name" value="DNA_Repair-Maintenance_Comp"/>
</dbReference>
<dbReference type="CDD" id="cd00840">
    <property type="entry name" value="MPP_Mre11_N"/>
    <property type="match status" value="1"/>
</dbReference>
<gene>
    <name evidence="3" type="ORF">N7Z68_16480</name>
</gene>
<feature type="domain" description="Calcineurin-like phosphoesterase" evidence="2">
    <location>
        <begin position="4"/>
        <end position="201"/>
    </location>
</feature>
<dbReference type="InterPro" id="IPR029052">
    <property type="entry name" value="Metallo-depent_PP-like"/>
</dbReference>
<name>A0ABT5VL28_9BACI</name>
<dbReference type="Pfam" id="PF00149">
    <property type="entry name" value="Metallophos"/>
    <property type="match status" value="1"/>
</dbReference>
<dbReference type="SUPFAM" id="SSF56300">
    <property type="entry name" value="Metallo-dependent phosphatases"/>
    <property type="match status" value="1"/>
</dbReference>
<keyword evidence="3" id="KW-0540">Nuclease</keyword>
<reference evidence="3" key="1">
    <citation type="submission" date="2024-05" db="EMBL/GenBank/DDBJ databases">
        <title>Alkalihalobacillus sp. strain MEB203 novel alkaliphilic bacterium from Lonar Lake, India.</title>
        <authorList>
            <person name="Joshi A."/>
            <person name="Thite S."/>
            <person name="Mengade P."/>
        </authorList>
    </citation>
    <scope>NUCLEOTIDE SEQUENCE</scope>
    <source>
        <strain evidence="3">MEB 203</strain>
    </source>
</reference>
<dbReference type="PANTHER" id="PTHR30337">
    <property type="entry name" value="COMPONENT OF ATP-DEPENDENT DSDNA EXONUCLEASE"/>
    <property type="match status" value="1"/>
</dbReference>
<dbReference type="InterPro" id="IPR004843">
    <property type="entry name" value="Calcineurin-like_PHP"/>
</dbReference>
<proteinExistence type="predicted"/>
<dbReference type="PIRSF" id="PIRSF033091">
    <property type="entry name" value="Pesterase_YhaO"/>
    <property type="match status" value="1"/>
</dbReference>
<dbReference type="RefSeq" id="WP_275119567.1">
    <property type="nucleotide sequence ID" value="NZ_JAOTPO010000012.1"/>
</dbReference>
<dbReference type="PANTHER" id="PTHR30337:SF7">
    <property type="entry name" value="PHOSPHOESTERASE"/>
    <property type="match status" value="1"/>
</dbReference>
<sequence length="413" mass="48649">MKQLRFIHTADLHLDSPFKGLVHLPEPLLNQIYQSSFDSFRKIIDIAIQHQVDFILISGDLYDLDQRSLKAQLFLRKEFARLAEENIPVYIIHGNHDHLKGNWVSVNWTNNVHFFSSELECKRFVSSNGTSAHIYGFSYQEREIYERKIDHYKKIEGADFHIGMLHGQEHSITGHNPYAPFHTKELEEKDFNYWALGHIHQRIQLKPTIFYPGNIQGRHKKETGKKGCLLVEIDETNEVLVEFHETAPLLWETLEISINNIQTHEQFLAYCEQMIDDRRNLKKSAMLHLQFTGEGPMTELLEETDQIEDWITHVNEDQDDEETFVWISSYDNQTEKKWDIQQLQQQDDFLGDITRVAAGLMESSHDDVKEVLKELYNHRKAKSFLEPLSDEDYEKLLEDGRDLILKELLREWS</sequence>
<evidence type="ECO:0000259" key="2">
    <source>
        <dbReference type="Pfam" id="PF00149"/>
    </source>
</evidence>
<dbReference type="Proteomes" id="UP001148125">
    <property type="component" value="Unassembled WGS sequence"/>
</dbReference>
<evidence type="ECO:0000256" key="1">
    <source>
        <dbReference type="ARBA" id="ARBA00022801"/>
    </source>
</evidence>
<keyword evidence="3" id="KW-0269">Exonuclease</keyword>
<dbReference type="InterPro" id="IPR041796">
    <property type="entry name" value="Mre11_N"/>
</dbReference>
<evidence type="ECO:0000313" key="4">
    <source>
        <dbReference type="Proteomes" id="UP001148125"/>
    </source>
</evidence>
<keyword evidence="4" id="KW-1185">Reference proteome</keyword>
<dbReference type="Gene3D" id="3.60.21.10">
    <property type="match status" value="1"/>
</dbReference>
<dbReference type="GO" id="GO:0004527">
    <property type="term" value="F:exonuclease activity"/>
    <property type="evidence" value="ECO:0007669"/>
    <property type="project" value="UniProtKB-KW"/>
</dbReference>
<dbReference type="InterPro" id="IPR014576">
    <property type="entry name" value="Pesterase_YhaO"/>
</dbReference>
<keyword evidence="1" id="KW-0378">Hydrolase</keyword>